<evidence type="ECO:0000313" key="3">
    <source>
        <dbReference type="Proteomes" id="UP000295278"/>
    </source>
</evidence>
<organism evidence="2 3">
    <name type="scientific">Flavobacterium caseinilyticum</name>
    <dbReference type="NCBI Taxonomy" id="2541732"/>
    <lineage>
        <taxon>Bacteria</taxon>
        <taxon>Pseudomonadati</taxon>
        <taxon>Bacteroidota</taxon>
        <taxon>Flavobacteriia</taxon>
        <taxon>Flavobacteriales</taxon>
        <taxon>Flavobacteriaceae</taxon>
        <taxon>Flavobacterium</taxon>
    </lineage>
</organism>
<gene>
    <name evidence="2" type="ORF">E0F89_11250</name>
</gene>
<accession>A0A4R5AWC5</accession>
<evidence type="ECO:0000256" key="1">
    <source>
        <dbReference type="SAM" id="MobiDB-lite"/>
    </source>
</evidence>
<proteinExistence type="predicted"/>
<feature type="compositionally biased region" description="Basic and acidic residues" evidence="1">
    <location>
        <begin position="92"/>
        <end position="117"/>
    </location>
</feature>
<protein>
    <submittedName>
        <fullName evidence="2">Uncharacterized protein</fullName>
    </submittedName>
</protein>
<dbReference type="Proteomes" id="UP000295278">
    <property type="component" value="Unassembled WGS sequence"/>
</dbReference>
<dbReference type="RefSeq" id="WP_131909878.1">
    <property type="nucleotide sequence ID" value="NZ_SMFM01000005.1"/>
</dbReference>
<feature type="compositionally biased region" description="Polar residues" evidence="1">
    <location>
        <begin position="64"/>
        <end position="91"/>
    </location>
</feature>
<dbReference type="AlphaFoldDB" id="A0A4R5AWC5"/>
<feature type="region of interest" description="Disordered" evidence="1">
    <location>
        <begin position="58"/>
        <end position="117"/>
    </location>
</feature>
<name>A0A4R5AWC5_9FLAO</name>
<reference evidence="2 3" key="1">
    <citation type="submission" date="2019-03" db="EMBL/GenBank/DDBJ databases">
        <title>Flavobacterium AT-3-2 sp. nov., isolated from arctic soil.</title>
        <authorList>
            <person name="Chaudhary D.K."/>
        </authorList>
    </citation>
    <scope>NUCLEOTIDE SEQUENCE [LARGE SCALE GENOMIC DNA]</scope>
    <source>
        <strain evidence="2 3">AT-3-2</strain>
    </source>
</reference>
<sequence length="117" mass="13454">MKKVIYIPKTNIIQLNKTLNSAFRGHIIYLLSEDDSIKETRKINIVSDNMINMKDSVKKDENFEANQKDVNQNNFGNDLDPSGSQLKNGQENSRDEERPNNHESPKSNTDSDEKENE</sequence>
<dbReference type="EMBL" id="SMFM01000005">
    <property type="protein sequence ID" value="TDD75464.1"/>
    <property type="molecule type" value="Genomic_DNA"/>
</dbReference>
<comment type="caution">
    <text evidence="2">The sequence shown here is derived from an EMBL/GenBank/DDBJ whole genome shotgun (WGS) entry which is preliminary data.</text>
</comment>
<evidence type="ECO:0000313" key="2">
    <source>
        <dbReference type="EMBL" id="TDD75464.1"/>
    </source>
</evidence>
<keyword evidence="3" id="KW-1185">Reference proteome</keyword>